<reference evidence="3" key="1">
    <citation type="submission" date="2021-10" db="EMBL/GenBank/DDBJ databases">
        <title>Tropical sea cucumber genome reveals ecological adaptation and Cuvierian tubules defense mechanism.</title>
        <authorList>
            <person name="Chen T."/>
        </authorList>
    </citation>
    <scope>NUCLEOTIDE SEQUENCE</scope>
    <source>
        <strain evidence="3">Nanhai2018</strain>
        <tissue evidence="3">Muscle</tissue>
    </source>
</reference>
<feature type="compositionally biased region" description="Polar residues" evidence="1">
    <location>
        <begin position="335"/>
        <end position="349"/>
    </location>
</feature>
<name>A0A9Q1BNL6_HOLLE</name>
<feature type="region of interest" description="Disordered" evidence="1">
    <location>
        <begin position="244"/>
        <end position="270"/>
    </location>
</feature>
<keyword evidence="2" id="KW-1133">Transmembrane helix</keyword>
<gene>
    <name evidence="3" type="ORF">HOLleu_29351</name>
</gene>
<feature type="compositionally biased region" description="Polar residues" evidence="1">
    <location>
        <begin position="188"/>
        <end position="213"/>
    </location>
</feature>
<evidence type="ECO:0000313" key="3">
    <source>
        <dbReference type="EMBL" id="KAJ8029844.1"/>
    </source>
</evidence>
<comment type="caution">
    <text evidence="3">The sequence shown here is derived from an EMBL/GenBank/DDBJ whole genome shotgun (WGS) entry which is preliminary data.</text>
</comment>
<keyword evidence="4" id="KW-1185">Reference proteome</keyword>
<dbReference type="AlphaFoldDB" id="A0A9Q1BNL6"/>
<keyword evidence="2" id="KW-0472">Membrane</keyword>
<sequence length="371" mass="41499">MEAKPEAAVEPKVARARLGEDVLFTCNQMDNMADNGADTGTDISHTGSNSYLWEASPLIIQENRYELIDGSHVLRILDLKQSDNNTEVVCHIEGITRGGKARIQLKPSVSSYDTVTVPSSSPFKNDDFANVTVRNGSATASNQLALPYMYLFIVGFAVIAVVLILAAIIRYRKSAAKQNPTRRKLRAQNGTISRENSYQSTRFEPSRANPNTSKARHYCGALPELPVTEFKEQEVYAVPGECESNTVPTRSRSKRYLSPPNNSRRTVNGGVCGNRKISEQQNTYECMDANTRLRNCVSQPNLDRYQERRYVNWKDKTGVLRFSAPYDVTYDVINESTPGNSQQTNQNANTRDHGIQKKKGLSRTCAETRRC</sequence>
<dbReference type="Proteomes" id="UP001152320">
    <property type="component" value="Chromosome 14"/>
</dbReference>
<protein>
    <submittedName>
        <fullName evidence="3">Uncharacterized protein</fullName>
    </submittedName>
</protein>
<feature type="region of interest" description="Disordered" evidence="1">
    <location>
        <begin position="335"/>
        <end position="360"/>
    </location>
</feature>
<organism evidence="3 4">
    <name type="scientific">Holothuria leucospilota</name>
    <name type="common">Black long sea cucumber</name>
    <name type="synonym">Mertensiothuria leucospilota</name>
    <dbReference type="NCBI Taxonomy" id="206669"/>
    <lineage>
        <taxon>Eukaryota</taxon>
        <taxon>Metazoa</taxon>
        <taxon>Echinodermata</taxon>
        <taxon>Eleutherozoa</taxon>
        <taxon>Echinozoa</taxon>
        <taxon>Holothuroidea</taxon>
        <taxon>Aspidochirotacea</taxon>
        <taxon>Aspidochirotida</taxon>
        <taxon>Holothuriidae</taxon>
        <taxon>Holothuria</taxon>
    </lineage>
</organism>
<feature type="transmembrane region" description="Helical" evidence="2">
    <location>
        <begin position="148"/>
        <end position="169"/>
    </location>
</feature>
<accession>A0A9Q1BNL6</accession>
<evidence type="ECO:0000313" key="4">
    <source>
        <dbReference type="Proteomes" id="UP001152320"/>
    </source>
</evidence>
<dbReference type="EMBL" id="JAIZAY010000014">
    <property type="protein sequence ID" value="KAJ8029844.1"/>
    <property type="molecule type" value="Genomic_DNA"/>
</dbReference>
<evidence type="ECO:0000256" key="1">
    <source>
        <dbReference type="SAM" id="MobiDB-lite"/>
    </source>
</evidence>
<dbReference type="OrthoDB" id="10584697at2759"/>
<evidence type="ECO:0000256" key="2">
    <source>
        <dbReference type="SAM" id="Phobius"/>
    </source>
</evidence>
<keyword evidence="2" id="KW-0812">Transmembrane</keyword>
<feature type="region of interest" description="Disordered" evidence="1">
    <location>
        <begin position="178"/>
        <end position="214"/>
    </location>
</feature>
<proteinExistence type="predicted"/>